<protein>
    <submittedName>
        <fullName evidence="2">Uncharacterized protein</fullName>
    </submittedName>
</protein>
<comment type="caution">
    <text evidence="2">The sequence shown here is derived from an EMBL/GenBank/DDBJ whole genome shotgun (WGS) entry which is preliminary data.</text>
</comment>
<dbReference type="EMBL" id="BAAARJ010000004">
    <property type="protein sequence ID" value="GAA2603583.1"/>
    <property type="molecule type" value="Genomic_DNA"/>
</dbReference>
<keyword evidence="3" id="KW-1185">Reference proteome</keyword>
<gene>
    <name evidence="2" type="ORF">GCM10009863_16450</name>
</gene>
<feature type="region of interest" description="Disordered" evidence="1">
    <location>
        <begin position="1"/>
        <end position="32"/>
    </location>
</feature>
<name>A0ABN3PWB3_9ACTN</name>
<evidence type="ECO:0000313" key="3">
    <source>
        <dbReference type="Proteomes" id="UP001501447"/>
    </source>
</evidence>
<evidence type="ECO:0000256" key="1">
    <source>
        <dbReference type="SAM" id="MobiDB-lite"/>
    </source>
</evidence>
<accession>A0ABN3PWB3</accession>
<organism evidence="2 3">
    <name type="scientific">Streptomyces axinellae</name>
    <dbReference type="NCBI Taxonomy" id="552788"/>
    <lineage>
        <taxon>Bacteria</taxon>
        <taxon>Bacillati</taxon>
        <taxon>Actinomycetota</taxon>
        <taxon>Actinomycetes</taxon>
        <taxon>Kitasatosporales</taxon>
        <taxon>Streptomycetaceae</taxon>
        <taxon>Streptomyces</taxon>
    </lineage>
</organism>
<evidence type="ECO:0000313" key="2">
    <source>
        <dbReference type="EMBL" id="GAA2603583.1"/>
    </source>
</evidence>
<reference evidence="2 3" key="1">
    <citation type="journal article" date="2019" name="Int. J. Syst. Evol. Microbiol.">
        <title>The Global Catalogue of Microorganisms (GCM) 10K type strain sequencing project: providing services to taxonomists for standard genome sequencing and annotation.</title>
        <authorList>
            <consortium name="The Broad Institute Genomics Platform"/>
            <consortium name="The Broad Institute Genome Sequencing Center for Infectious Disease"/>
            <person name="Wu L."/>
            <person name="Ma J."/>
        </authorList>
    </citation>
    <scope>NUCLEOTIDE SEQUENCE [LARGE SCALE GENOMIC DNA]</scope>
    <source>
        <strain evidence="2 3">JCM 16373</strain>
    </source>
</reference>
<proteinExistence type="predicted"/>
<sequence length="112" mass="12294">MGRPHRQVRMSATEEGAAMTEREPVPESEFGPKGLLRPGHCCHCDRYRDAVMAVAIEGGNSGPGYLVEACVPHARALAARVLAPQWLRDDLAELDRAMRENTGRGTELRIAE</sequence>
<dbReference type="Proteomes" id="UP001501447">
    <property type="component" value="Unassembled WGS sequence"/>
</dbReference>